<sequence>MDMLVVENTNANKVHSVFGEASKKILLIPAVIDNYNYHIDGVDIADQLQGYYGTQVPVCHTWMLLFFWLLDTSIVNTFRISKALNLAMIYKDLRINLV</sequence>
<dbReference type="EMBL" id="CAJVQA010000577">
    <property type="protein sequence ID" value="CAG8481501.1"/>
    <property type="molecule type" value="Genomic_DNA"/>
</dbReference>
<proteinExistence type="predicted"/>
<dbReference type="OrthoDB" id="2423798at2759"/>
<comment type="caution">
    <text evidence="1">The sequence shown here is derived from an EMBL/GenBank/DDBJ whole genome shotgun (WGS) entry which is preliminary data.</text>
</comment>
<dbReference type="AlphaFoldDB" id="A0A9N8WBB4"/>
<organism evidence="1 2">
    <name type="scientific">Cetraspora pellucida</name>
    <dbReference type="NCBI Taxonomy" id="1433469"/>
    <lineage>
        <taxon>Eukaryota</taxon>
        <taxon>Fungi</taxon>
        <taxon>Fungi incertae sedis</taxon>
        <taxon>Mucoromycota</taxon>
        <taxon>Glomeromycotina</taxon>
        <taxon>Glomeromycetes</taxon>
        <taxon>Diversisporales</taxon>
        <taxon>Gigasporaceae</taxon>
        <taxon>Cetraspora</taxon>
    </lineage>
</organism>
<dbReference type="Proteomes" id="UP000789759">
    <property type="component" value="Unassembled WGS sequence"/>
</dbReference>
<reference evidence="1" key="1">
    <citation type="submission" date="2021-06" db="EMBL/GenBank/DDBJ databases">
        <authorList>
            <person name="Kallberg Y."/>
            <person name="Tangrot J."/>
            <person name="Rosling A."/>
        </authorList>
    </citation>
    <scope>NUCLEOTIDE SEQUENCE</scope>
    <source>
        <strain evidence="1">FL966</strain>
    </source>
</reference>
<gene>
    <name evidence="1" type="ORF">CPELLU_LOCUS1541</name>
</gene>
<name>A0A9N8WBB4_9GLOM</name>
<protein>
    <submittedName>
        <fullName evidence="1">9425_t:CDS:1</fullName>
    </submittedName>
</protein>
<accession>A0A9N8WBB4</accession>
<evidence type="ECO:0000313" key="1">
    <source>
        <dbReference type="EMBL" id="CAG8481501.1"/>
    </source>
</evidence>
<evidence type="ECO:0000313" key="2">
    <source>
        <dbReference type="Proteomes" id="UP000789759"/>
    </source>
</evidence>
<keyword evidence="2" id="KW-1185">Reference proteome</keyword>